<protein>
    <submittedName>
        <fullName evidence="8">DMT family transporter</fullName>
    </submittedName>
</protein>
<feature type="transmembrane region" description="Helical" evidence="6">
    <location>
        <begin position="219"/>
        <end position="239"/>
    </location>
</feature>
<accession>A0ABW0HBM4</accession>
<gene>
    <name evidence="8" type="ORF">ACFPPC_18245</name>
</gene>
<dbReference type="PANTHER" id="PTHR42920">
    <property type="entry name" value="OS03G0707200 PROTEIN-RELATED"/>
    <property type="match status" value="1"/>
</dbReference>
<feature type="transmembrane region" description="Helical" evidence="6">
    <location>
        <begin position="72"/>
        <end position="92"/>
    </location>
</feature>
<feature type="domain" description="EamA" evidence="7">
    <location>
        <begin position="157"/>
        <end position="290"/>
    </location>
</feature>
<proteinExistence type="predicted"/>
<feature type="transmembrane region" description="Helical" evidence="6">
    <location>
        <begin position="128"/>
        <end position="147"/>
    </location>
</feature>
<feature type="transmembrane region" description="Helical" evidence="6">
    <location>
        <begin position="98"/>
        <end position="121"/>
    </location>
</feature>
<keyword evidence="9" id="KW-1185">Reference proteome</keyword>
<organism evidence="8 9">
    <name type="scientific">Bosea vestrisii</name>
    <dbReference type="NCBI Taxonomy" id="151416"/>
    <lineage>
        <taxon>Bacteria</taxon>
        <taxon>Pseudomonadati</taxon>
        <taxon>Pseudomonadota</taxon>
        <taxon>Alphaproteobacteria</taxon>
        <taxon>Hyphomicrobiales</taxon>
        <taxon>Boseaceae</taxon>
        <taxon>Bosea</taxon>
    </lineage>
</organism>
<reference evidence="9" key="1">
    <citation type="journal article" date="2019" name="Int. J. Syst. Evol. Microbiol.">
        <title>The Global Catalogue of Microorganisms (GCM) 10K type strain sequencing project: providing services to taxonomists for standard genome sequencing and annotation.</title>
        <authorList>
            <consortium name="The Broad Institute Genomics Platform"/>
            <consortium name="The Broad Institute Genome Sequencing Center for Infectious Disease"/>
            <person name="Wu L."/>
            <person name="Ma J."/>
        </authorList>
    </citation>
    <scope>NUCLEOTIDE SEQUENCE [LARGE SCALE GENOMIC DNA]</scope>
    <source>
        <strain evidence="9">CGMCC 1.16326</strain>
    </source>
</reference>
<evidence type="ECO:0000256" key="6">
    <source>
        <dbReference type="SAM" id="Phobius"/>
    </source>
</evidence>
<dbReference type="SUPFAM" id="SSF103481">
    <property type="entry name" value="Multidrug resistance efflux transporter EmrE"/>
    <property type="match status" value="2"/>
</dbReference>
<feature type="domain" description="EamA" evidence="7">
    <location>
        <begin position="9"/>
        <end position="141"/>
    </location>
</feature>
<evidence type="ECO:0000256" key="1">
    <source>
        <dbReference type="ARBA" id="ARBA00004651"/>
    </source>
</evidence>
<comment type="caution">
    <text evidence="8">The sequence shown here is derived from an EMBL/GenBank/DDBJ whole genome shotgun (WGS) entry which is preliminary data.</text>
</comment>
<evidence type="ECO:0000256" key="2">
    <source>
        <dbReference type="ARBA" id="ARBA00022475"/>
    </source>
</evidence>
<feature type="transmembrane region" description="Helical" evidence="6">
    <location>
        <begin position="38"/>
        <end position="60"/>
    </location>
</feature>
<comment type="subcellular location">
    <subcellularLocation>
        <location evidence="1">Cell membrane</location>
        <topology evidence="1">Multi-pass membrane protein</topology>
    </subcellularLocation>
</comment>
<dbReference type="Pfam" id="PF00892">
    <property type="entry name" value="EamA"/>
    <property type="match status" value="2"/>
</dbReference>
<keyword evidence="5 6" id="KW-0472">Membrane</keyword>
<evidence type="ECO:0000256" key="3">
    <source>
        <dbReference type="ARBA" id="ARBA00022692"/>
    </source>
</evidence>
<sequence length="299" mass="32007">MTTQSPDRAYLYLLVATLFFGSNVVAGKLSVGEMSPMAIVMLRWVIAAACLAFIARRALLAEWRVLLGRWPYMLAMGGVGFTVFNVMFYASAHTTSAINMAIIQGATPIVVLLISGALLGIWPPALQWLGASITVLGVVVAASHGSLDILLELSFNRGDILMIAASVIYAVYTVGLRWRPQVTPLVFIAGLAFAALLTSIPLAIGEAALGQFQWPTLKGWALLLFIGLFPSLLCQLLYLRSVELIGAARAGVFYNLVPIFGIVLSVAVAHEPLRPYAIVAIALVIGGIAVSEIRKRARA</sequence>
<name>A0ABW0HBM4_9HYPH</name>
<dbReference type="InterPro" id="IPR000620">
    <property type="entry name" value="EamA_dom"/>
</dbReference>
<evidence type="ECO:0000313" key="9">
    <source>
        <dbReference type="Proteomes" id="UP001596104"/>
    </source>
</evidence>
<dbReference type="Proteomes" id="UP001596104">
    <property type="component" value="Unassembled WGS sequence"/>
</dbReference>
<dbReference type="PANTHER" id="PTHR42920:SF11">
    <property type="entry name" value="INNER MEMBRANE PROTEIN YTFF"/>
    <property type="match status" value="1"/>
</dbReference>
<evidence type="ECO:0000256" key="5">
    <source>
        <dbReference type="ARBA" id="ARBA00023136"/>
    </source>
</evidence>
<dbReference type="InterPro" id="IPR037185">
    <property type="entry name" value="EmrE-like"/>
</dbReference>
<feature type="transmembrane region" description="Helical" evidence="6">
    <location>
        <begin position="185"/>
        <end position="204"/>
    </location>
</feature>
<feature type="transmembrane region" description="Helical" evidence="6">
    <location>
        <begin position="159"/>
        <end position="178"/>
    </location>
</feature>
<dbReference type="InterPro" id="IPR051258">
    <property type="entry name" value="Diverse_Substrate_Transporter"/>
</dbReference>
<feature type="transmembrane region" description="Helical" evidence="6">
    <location>
        <begin position="9"/>
        <end position="26"/>
    </location>
</feature>
<dbReference type="EMBL" id="JBHSLV010000032">
    <property type="protein sequence ID" value="MFC5394581.1"/>
    <property type="molecule type" value="Genomic_DNA"/>
</dbReference>
<evidence type="ECO:0000313" key="8">
    <source>
        <dbReference type="EMBL" id="MFC5394581.1"/>
    </source>
</evidence>
<feature type="transmembrane region" description="Helical" evidence="6">
    <location>
        <begin position="276"/>
        <end position="293"/>
    </location>
</feature>
<evidence type="ECO:0000259" key="7">
    <source>
        <dbReference type="Pfam" id="PF00892"/>
    </source>
</evidence>
<keyword evidence="4 6" id="KW-1133">Transmembrane helix</keyword>
<feature type="transmembrane region" description="Helical" evidence="6">
    <location>
        <begin position="251"/>
        <end position="270"/>
    </location>
</feature>
<keyword evidence="3 6" id="KW-0812">Transmembrane</keyword>
<evidence type="ECO:0000256" key="4">
    <source>
        <dbReference type="ARBA" id="ARBA00022989"/>
    </source>
</evidence>
<keyword evidence="2" id="KW-1003">Cell membrane</keyword>
<dbReference type="RefSeq" id="WP_377009993.1">
    <property type="nucleotide sequence ID" value="NZ_JBHSLV010000032.1"/>
</dbReference>